<dbReference type="EMBL" id="CP002738">
    <property type="protein sequence ID" value="AEG01284.1"/>
    <property type="molecule type" value="Genomic_DNA"/>
</dbReference>
<dbReference type="AlphaFoldDB" id="G0A128"/>
<dbReference type="InterPro" id="IPR006860">
    <property type="entry name" value="FecR"/>
</dbReference>
<dbReference type="eggNOG" id="COG3712">
    <property type="taxonomic scope" value="Bacteria"/>
</dbReference>
<organism evidence="4 5">
    <name type="scientific">Methylomonas methanica (strain DSM 25384 / MC09)</name>
    <dbReference type="NCBI Taxonomy" id="857087"/>
    <lineage>
        <taxon>Bacteria</taxon>
        <taxon>Pseudomonadati</taxon>
        <taxon>Pseudomonadota</taxon>
        <taxon>Gammaproteobacteria</taxon>
        <taxon>Methylococcales</taxon>
        <taxon>Methylococcaceae</taxon>
        <taxon>Methylomonas</taxon>
    </lineage>
</organism>
<dbReference type="PIRSF" id="PIRSF018266">
    <property type="entry name" value="FecR"/>
    <property type="match status" value="1"/>
</dbReference>
<sequence>MTDLDSDTPESGDDAIAEQAITWFARLRAEHISEDERKTFRAWCQANPLHRQAFDEISGFWENADFNRILTGYQKTAPGYRRPLKTAKLSALALAACLALVAVIYRPNISCWQADYCTGIGEIQTVDLADGSRITLNSDTALRVDLGNGRRDVWLQHGEAFFDVYRDRLHPFIVEGRYSSTRVLGTRFVVRENAENDTVTVVSGLVEVGRDRHTPVQLTANDSITVNAERSSAIRQITATNAASWLKGSVSFDNAPLGEVIAEIGRYRRGGVIIKDTALKNLKVSGRFDITDTDKALEALQQTLPIRVFRVTPWLIFIT</sequence>
<reference evidence="5" key="3">
    <citation type="submission" date="2011-05" db="EMBL/GenBank/DDBJ databases">
        <title>Complete sequence of Methylomonas methanica MC09.</title>
        <authorList>
            <consortium name="US DOE Joint Genome Institute"/>
            <person name="Lucas S."/>
            <person name="Han J."/>
            <person name="Lapidus A."/>
            <person name="Cheng J.-F."/>
            <person name="Goodwin L."/>
            <person name="Pitluck S."/>
            <person name="Peters L."/>
            <person name="Mikhailova N."/>
            <person name="Teshima H."/>
            <person name="Han C."/>
            <person name="Tapia R."/>
            <person name="Land M."/>
            <person name="Hauser L."/>
            <person name="Kyrpides N."/>
            <person name="Ivanova N."/>
            <person name="Pagani I."/>
            <person name="Stein L."/>
            <person name="Woyke T."/>
        </authorList>
    </citation>
    <scope>NUCLEOTIDE SEQUENCE [LARGE SCALE GENOMIC DNA]</scope>
    <source>
        <strain evidence="5">MC09</strain>
    </source>
</reference>
<evidence type="ECO:0000259" key="3">
    <source>
        <dbReference type="Pfam" id="PF16344"/>
    </source>
</evidence>
<evidence type="ECO:0000259" key="2">
    <source>
        <dbReference type="Pfam" id="PF16220"/>
    </source>
</evidence>
<dbReference type="HOGENOM" id="CLU_050192_0_1_6"/>
<proteinExistence type="predicted"/>
<dbReference type="RefSeq" id="WP_013819517.1">
    <property type="nucleotide sequence ID" value="NC_015572.1"/>
</dbReference>
<dbReference type="STRING" id="857087.Metme_2904"/>
<dbReference type="InterPro" id="IPR012373">
    <property type="entry name" value="Ferrdict_sens_TM"/>
</dbReference>
<reference key="2">
    <citation type="submission" date="2011-05" db="EMBL/GenBank/DDBJ databases">
        <title>Complete genome sequence of the aerobic marine methanotroph Methylomonas methanica MC09.</title>
        <authorList>
            <person name="Boden R."/>
            <person name="Cunliffe M."/>
            <person name="Scanlan J."/>
            <person name="Moussard H."/>
            <person name="Kits K.D."/>
            <person name="Klotz M."/>
            <person name="Jetten M."/>
            <person name="Vuilleumier S."/>
            <person name="Han J."/>
            <person name="Peters L."/>
            <person name="Mikhailova N."/>
            <person name="Teshima H."/>
            <person name="Tapia R."/>
            <person name="Kyrpides N."/>
            <person name="Ivanova N."/>
            <person name="Pagani I."/>
            <person name="Cheng J.-F."/>
            <person name="Goodwin L."/>
            <person name="Han C."/>
            <person name="Hauser L."/>
            <person name="Land M."/>
            <person name="Lapidus A."/>
            <person name="Lucas S."/>
            <person name="Pitluck S."/>
            <person name="Woyke T."/>
            <person name="Stein L.Y."/>
            <person name="Murrell C."/>
        </authorList>
    </citation>
    <scope>NUCLEOTIDE SEQUENCE</scope>
    <source>
        <strain>MC09</strain>
    </source>
</reference>
<accession>G0A128</accession>
<feature type="domain" description="FecR N-terminal" evidence="2">
    <location>
        <begin position="18"/>
        <end position="57"/>
    </location>
</feature>
<dbReference type="PANTHER" id="PTHR30273">
    <property type="entry name" value="PERIPLASMIC SIGNAL SENSOR AND SIGMA FACTOR ACTIVATOR FECR-RELATED"/>
    <property type="match status" value="1"/>
</dbReference>
<protein>
    <submittedName>
        <fullName evidence="4">Anti-FecI sigma factor, FecR</fullName>
    </submittedName>
</protein>
<evidence type="ECO:0000313" key="4">
    <source>
        <dbReference type="EMBL" id="AEG01284.1"/>
    </source>
</evidence>
<feature type="domain" description="Protein FecR C-terminal" evidence="3">
    <location>
        <begin position="251"/>
        <end position="307"/>
    </location>
</feature>
<dbReference type="Pfam" id="PF04773">
    <property type="entry name" value="FecR"/>
    <property type="match status" value="1"/>
</dbReference>
<dbReference type="PANTHER" id="PTHR30273:SF2">
    <property type="entry name" value="PROTEIN FECR"/>
    <property type="match status" value="1"/>
</dbReference>
<reference evidence="4 5" key="1">
    <citation type="journal article" date="2011" name="J. Bacteriol.">
        <title>Complete Genome Sequence of the Aerobic Marine Methanotroph Methylomonas methanica MC09.</title>
        <authorList>
            <person name="Boden R."/>
            <person name="Cunliffe M."/>
            <person name="Scanlan J."/>
            <person name="Moussard H."/>
            <person name="Kits K.D."/>
            <person name="Klotz M.G."/>
            <person name="Jetten M.S."/>
            <person name="Vuilleumier S."/>
            <person name="Han J."/>
            <person name="Peters L."/>
            <person name="Mikhailova N."/>
            <person name="Teshima H."/>
            <person name="Tapia R."/>
            <person name="Kyrpides N."/>
            <person name="Ivanova N."/>
            <person name="Pagani I."/>
            <person name="Cheng J.F."/>
            <person name="Goodwin L."/>
            <person name="Han C."/>
            <person name="Hauser L."/>
            <person name="Land M.L."/>
            <person name="Lapidus A."/>
            <person name="Lucas S."/>
            <person name="Pitluck S."/>
            <person name="Woyke T."/>
            <person name="Stein L."/>
            <person name="Murrell J.C."/>
        </authorList>
    </citation>
    <scope>NUCLEOTIDE SEQUENCE [LARGE SCALE GENOMIC DNA]</scope>
    <source>
        <strain evidence="4 5">MC09</strain>
    </source>
</reference>
<dbReference type="KEGG" id="mmt:Metme_2904"/>
<dbReference type="GO" id="GO:0016989">
    <property type="term" value="F:sigma factor antagonist activity"/>
    <property type="evidence" value="ECO:0007669"/>
    <property type="project" value="TreeGrafter"/>
</dbReference>
<gene>
    <name evidence="4" type="ordered locus">Metme_2904</name>
</gene>
<dbReference type="InterPro" id="IPR032623">
    <property type="entry name" value="FecR_N"/>
</dbReference>
<evidence type="ECO:0000313" key="5">
    <source>
        <dbReference type="Proteomes" id="UP000008888"/>
    </source>
</evidence>
<keyword evidence="5" id="KW-1185">Reference proteome</keyword>
<dbReference type="Gene3D" id="2.60.120.1440">
    <property type="match status" value="1"/>
</dbReference>
<evidence type="ECO:0000259" key="1">
    <source>
        <dbReference type="Pfam" id="PF04773"/>
    </source>
</evidence>
<feature type="domain" description="FecR protein" evidence="1">
    <location>
        <begin position="115"/>
        <end position="207"/>
    </location>
</feature>
<dbReference type="Pfam" id="PF16344">
    <property type="entry name" value="FecR_C"/>
    <property type="match status" value="1"/>
</dbReference>
<name>G0A128_METMM</name>
<dbReference type="OrthoDB" id="9771237at2"/>
<dbReference type="Pfam" id="PF16220">
    <property type="entry name" value="DUF4880"/>
    <property type="match status" value="1"/>
</dbReference>
<dbReference type="InterPro" id="IPR032508">
    <property type="entry name" value="FecR_C"/>
</dbReference>
<dbReference type="Proteomes" id="UP000008888">
    <property type="component" value="Chromosome"/>
</dbReference>
<dbReference type="Gene3D" id="3.55.50.30">
    <property type="match status" value="1"/>
</dbReference>